<keyword evidence="1" id="KW-1133">Transmembrane helix</keyword>
<proteinExistence type="predicted"/>
<accession>A0ABT0I2A1</accession>
<dbReference type="EMBL" id="JAJIAO010000004">
    <property type="protein sequence ID" value="MCK8624829.1"/>
    <property type="molecule type" value="Genomic_DNA"/>
</dbReference>
<reference evidence="2 3" key="1">
    <citation type="submission" date="2021-11" db="EMBL/GenBank/DDBJ databases">
        <title>Comparative genomics of bee honey and flower isolates.</title>
        <authorList>
            <person name="Bechtner J.D."/>
            <person name="Gallus M.K."/>
            <person name="Ehrmann M."/>
        </authorList>
    </citation>
    <scope>NUCLEOTIDE SEQUENCE [LARGE SCALE GENOMIC DNA]</scope>
    <source>
        <strain evidence="2 3">M161</strain>
    </source>
</reference>
<gene>
    <name evidence="2" type="ORF">LNP07_04790</name>
</gene>
<keyword evidence="1" id="KW-0472">Membrane</keyword>
<protein>
    <submittedName>
        <fullName evidence="2">Uncharacterized protein</fullName>
    </submittedName>
</protein>
<name>A0ABT0I2A1_9LACO</name>
<keyword evidence="3" id="KW-1185">Reference proteome</keyword>
<feature type="transmembrane region" description="Helical" evidence="1">
    <location>
        <begin position="95"/>
        <end position="116"/>
    </location>
</feature>
<organism evidence="2 3">
    <name type="scientific">Apilactobacillus xinyiensis</name>
    <dbReference type="NCBI Taxonomy" id="2841032"/>
    <lineage>
        <taxon>Bacteria</taxon>
        <taxon>Bacillati</taxon>
        <taxon>Bacillota</taxon>
        <taxon>Bacilli</taxon>
        <taxon>Lactobacillales</taxon>
        <taxon>Lactobacillaceae</taxon>
        <taxon>Apilactobacillus</taxon>
    </lineage>
</organism>
<dbReference type="Proteomes" id="UP001522905">
    <property type="component" value="Unassembled WGS sequence"/>
</dbReference>
<evidence type="ECO:0000256" key="1">
    <source>
        <dbReference type="SAM" id="Phobius"/>
    </source>
</evidence>
<evidence type="ECO:0000313" key="3">
    <source>
        <dbReference type="Proteomes" id="UP001522905"/>
    </source>
</evidence>
<comment type="caution">
    <text evidence="2">The sequence shown here is derived from an EMBL/GenBank/DDBJ whole genome shotgun (WGS) entry which is preliminary data.</text>
</comment>
<sequence length="123" mass="13432">MLSIAIFFIPFTILLVGMGNYGGSSGGYIMDIAVLCIYTLTLVALIAHARLLIHNNHSKTAIFGSISCIIANVLPTILSFAIYSQFLILDNLFNILSITAIVYLVLTIIGVTLELWSLKIKKI</sequence>
<dbReference type="RefSeq" id="WP_248601723.1">
    <property type="nucleotide sequence ID" value="NZ_JAJIAO010000004.1"/>
</dbReference>
<evidence type="ECO:0000313" key="2">
    <source>
        <dbReference type="EMBL" id="MCK8624829.1"/>
    </source>
</evidence>
<keyword evidence="1" id="KW-0812">Transmembrane</keyword>
<feature type="transmembrane region" description="Helical" evidence="1">
    <location>
        <begin position="29"/>
        <end position="49"/>
    </location>
</feature>
<feature type="transmembrane region" description="Helical" evidence="1">
    <location>
        <begin position="61"/>
        <end position="83"/>
    </location>
</feature>